<evidence type="ECO:0000313" key="3">
    <source>
        <dbReference type="Proteomes" id="UP000199120"/>
    </source>
</evidence>
<organism evidence="2 3">
    <name type="scientific">Paraburkholderia caballeronis</name>
    <dbReference type="NCBI Taxonomy" id="416943"/>
    <lineage>
        <taxon>Bacteria</taxon>
        <taxon>Pseudomonadati</taxon>
        <taxon>Pseudomonadota</taxon>
        <taxon>Betaproteobacteria</taxon>
        <taxon>Burkholderiales</taxon>
        <taxon>Burkholderiaceae</taxon>
        <taxon>Paraburkholderia</taxon>
    </lineage>
</organism>
<accession>A0A1H7NVL0</accession>
<feature type="signal peptide" evidence="1">
    <location>
        <begin position="1"/>
        <end position="21"/>
    </location>
</feature>
<keyword evidence="3" id="KW-1185">Reference proteome</keyword>
<evidence type="ECO:0000256" key="1">
    <source>
        <dbReference type="SAM" id="SignalP"/>
    </source>
</evidence>
<evidence type="ECO:0000313" key="2">
    <source>
        <dbReference type="EMBL" id="SEL27294.1"/>
    </source>
</evidence>
<proteinExistence type="predicted"/>
<keyword evidence="1" id="KW-0732">Signal</keyword>
<dbReference type="STRING" id="416943.SAMN05445871_5226"/>
<name>A0A1H7NVL0_9BURK</name>
<dbReference type="AlphaFoldDB" id="A0A1H7NVL0"/>
<sequence length="123" mass="12525">MPLMNSLTKSLLAAAPVALVAACGSAPTPAPDDTAAAAPMVYVSSLRSPSSIATCLEDRLPRVRASQAGGATELAVGSSSNASYLVTLTPSGNGSVVRVMHDPSASSDPPEEEMRFHIARCTI</sequence>
<evidence type="ECO:0008006" key="4">
    <source>
        <dbReference type="Google" id="ProtNLM"/>
    </source>
</evidence>
<feature type="chain" id="PRO_5030029128" description="Sugar ABC transporter ATPase" evidence="1">
    <location>
        <begin position="22"/>
        <end position="123"/>
    </location>
</feature>
<dbReference type="Proteomes" id="UP000199120">
    <property type="component" value="Unassembled WGS sequence"/>
</dbReference>
<protein>
    <recommendedName>
        <fullName evidence="4">Sugar ABC transporter ATPase</fullName>
    </recommendedName>
</protein>
<gene>
    <name evidence="2" type="ORF">SAMN05192542_10694</name>
</gene>
<dbReference type="EMBL" id="FOAJ01000006">
    <property type="protein sequence ID" value="SEL27294.1"/>
    <property type="molecule type" value="Genomic_DNA"/>
</dbReference>
<reference evidence="3" key="1">
    <citation type="submission" date="2016-10" db="EMBL/GenBank/DDBJ databases">
        <authorList>
            <person name="Varghese N."/>
            <person name="Submissions S."/>
        </authorList>
    </citation>
    <scope>NUCLEOTIDE SEQUENCE [LARGE SCALE GENOMIC DNA]</scope>
    <source>
        <strain evidence="3">LMG 26416</strain>
    </source>
</reference>